<keyword evidence="2" id="KW-1185">Reference proteome</keyword>
<dbReference type="Proteomes" id="UP000186102">
    <property type="component" value="Unassembled WGS sequence"/>
</dbReference>
<evidence type="ECO:0000313" key="1">
    <source>
        <dbReference type="EMBL" id="OLN26631.1"/>
    </source>
</evidence>
<dbReference type="EMBL" id="MLBF01000073">
    <property type="protein sequence ID" value="OLN26631.1"/>
    <property type="molecule type" value="Genomic_DNA"/>
</dbReference>
<reference evidence="1 2" key="1">
    <citation type="submission" date="2016-09" db="EMBL/GenBank/DDBJ databases">
        <title>Complete genome of Desulfosporosinus sp. OL.</title>
        <authorList>
            <person name="Mardanov A."/>
            <person name="Beletsky A."/>
            <person name="Panova A."/>
            <person name="Karnachuk O."/>
            <person name="Ravin N."/>
        </authorList>
    </citation>
    <scope>NUCLEOTIDE SEQUENCE [LARGE SCALE GENOMIC DNA]</scope>
    <source>
        <strain evidence="1 2">OL</strain>
    </source>
</reference>
<proteinExistence type="predicted"/>
<accession>A0A1Q8QH40</accession>
<evidence type="ECO:0000313" key="2">
    <source>
        <dbReference type="Proteomes" id="UP000186102"/>
    </source>
</evidence>
<comment type="caution">
    <text evidence="1">The sequence shown here is derived from an EMBL/GenBank/DDBJ whole genome shotgun (WGS) entry which is preliminary data.</text>
</comment>
<sequence length="69" mass="8188">MIYGILMFVYQQPSLRNANKEMSTAIFFKNMKAMFPDFETMPHADTLSRLLERIKVEEIEEEIQELSDQ</sequence>
<protein>
    <submittedName>
        <fullName evidence="1">Uncharacterized protein</fullName>
    </submittedName>
</protein>
<organism evidence="1 2">
    <name type="scientific">Desulfosporosinus metallidurans</name>
    <dbReference type="NCBI Taxonomy" id="1888891"/>
    <lineage>
        <taxon>Bacteria</taxon>
        <taxon>Bacillati</taxon>
        <taxon>Bacillota</taxon>
        <taxon>Clostridia</taxon>
        <taxon>Eubacteriales</taxon>
        <taxon>Desulfitobacteriaceae</taxon>
        <taxon>Desulfosporosinus</taxon>
    </lineage>
</organism>
<gene>
    <name evidence="1" type="ORF">DSOL_4913</name>
</gene>
<name>A0A1Q8QH40_9FIRM</name>
<dbReference type="AlphaFoldDB" id="A0A1Q8QH40"/>